<dbReference type="Proteomes" id="UP000070168">
    <property type="component" value="Unassembled WGS sequence"/>
</dbReference>
<evidence type="ECO:0000256" key="3">
    <source>
        <dbReference type="ARBA" id="ARBA00022679"/>
    </source>
</evidence>
<proteinExistence type="inferred from homology"/>
<dbReference type="STRING" id="5078.A0A135LT60"/>
<dbReference type="Gene3D" id="3.40.640.10">
    <property type="entry name" value="Type I PLP-dependent aspartate aminotransferase-like (Major domain)"/>
    <property type="match status" value="1"/>
</dbReference>
<evidence type="ECO:0000313" key="7">
    <source>
        <dbReference type="Proteomes" id="UP000070168"/>
    </source>
</evidence>
<feature type="domain" description="Aminotransferase class I/classII large" evidence="5">
    <location>
        <begin position="35"/>
        <end position="426"/>
    </location>
</feature>
<dbReference type="GeneID" id="63711409"/>
<keyword evidence="3 6" id="KW-0808">Transferase</keyword>
<name>A0A135LT60_PENPA</name>
<evidence type="ECO:0000256" key="1">
    <source>
        <dbReference type="ARBA" id="ARBA00001933"/>
    </source>
</evidence>
<comment type="caution">
    <text evidence="6">The sequence shown here is derived from an EMBL/GenBank/DDBJ whole genome shotgun (WGS) entry which is preliminary data.</text>
</comment>
<keyword evidence="4" id="KW-0663">Pyridoxal phosphate</keyword>
<dbReference type="PANTHER" id="PTHR13693">
    <property type="entry name" value="CLASS II AMINOTRANSFERASE/8-AMINO-7-OXONONANOATE SYNTHASE"/>
    <property type="match status" value="1"/>
</dbReference>
<dbReference type="OrthoDB" id="2382073at2759"/>
<dbReference type="GO" id="GO:0009102">
    <property type="term" value="P:biotin biosynthetic process"/>
    <property type="evidence" value="ECO:0007669"/>
    <property type="project" value="TreeGrafter"/>
</dbReference>
<dbReference type="SUPFAM" id="SSF53383">
    <property type="entry name" value="PLP-dependent transferases"/>
    <property type="match status" value="1"/>
</dbReference>
<sequence>MEGKRILLRKLQTTLGARRRDERLINPPDPSTIAQMVDFGSNDTLSLSTSGALTRSFLDQLHQNENFILGSTSTRIFEGTTQYLKDLETYLAQFHNAESALFFNSGFDANIALWSTIPQPGDFVLYDQYVHASIHDGMRNGRAKTVEFAHNDCTSFRHCLQGLRDQNPGIAGGSNLVFVALESFYSMDGDEVPIHELLDIAKTILPKRNYIFSVDEAHSNGLLGPNGSGFVCHHGLEKEIGLRVHTFGKALGSTGGIVPTSSVPDLDLTALAVVLAEPTIKLTLINYARNIIFSTAPSFVTLAATKAAYGILASEDGENRRRILQENIRHFQKTFLGHPQWASIKKKGIIHIPNEDNWNSALNQSPIIPLVTLPNESTDLAKHMHQSKFWANPVKYPIVPKGLDRVRISIHVDNTKKQIEDVIDVIMEWGTCRARLEVSRL</sequence>
<dbReference type="InterPro" id="IPR050087">
    <property type="entry name" value="AON_synthase_class-II"/>
</dbReference>
<comment type="similarity">
    <text evidence="2">Belongs to the class-II pyridoxal-phosphate-dependent aminotransferase family. BioF subfamily.</text>
</comment>
<evidence type="ECO:0000256" key="2">
    <source>
        <dbReference type="ARBA" id="ARBA00010008"/>
    </source>
</evidence>
<dbReference type="PANTHER" id="PTHR13693:SF77">
    <property type="entry name" value="8-AMINO-7-OXONONANOATE SYNTHASE"/>
    <property type="match status" value="1"/>
</dbReference>
<keyword evidence="7" id="KW-1185">Reference proteome</keyword>
<dbReference type="EMBL" id="LHQR01000027">
    <property type="protein sequence ID" value="KXG52111.1"/>
    <property type="molecule type" value="Genomic_DNA"/>
</dbReference>
<dbReference type="InterPro" id="IPR015424">
    <property type="entry name" value="PyrdxlP-dep_Trfase"/>
</dbReference>
<dbReference type="GO" id="GO:0016740">
    <property type="term" value="F:transferase activity"/>
    <property type="evidence" value="ECO:0007669"/>
    <property type="project" value="UniProtKB-KW"/>
</dbReference>
<comment type="cofactor">
    <cofactor evidence="1">
        <name>pyridoxal 5'-phosphate</name>
        <dbReference type="ChEBI" id="CHEBI:597326"/>
    </cofactor>
</comment>
<dbReference type="AlphaFoldDB" id="A0A135LT60"/>
<dbReference type="OMA" id="RTHLMAN"/>
<dbReference type="GO" id="GO:0030170">
    <property type="term" value="F:pyridoxal phosphate binding"/>
    <property type="evidence" value="ECO:0007669"/>
    <property type="project" value="InterPro"/>
</dbReference>
<evidence type="ECO:0000256" key="4">
    <source>
        <dbReference type="ARBA" id="ARBA00022898"/>
    </source>
</evidence>
<gene>
    <name evidence="6" type="ORF">PGRI_083950</name>
</gene>
<reference evidence="6 7" key="1">
    <citation type="journal article" date="2016" name="BMC Genomics">
        <title>Genome sequencing and secondary metabolism of the postharvest pathogen Penicillium griseofulvum.</title>
        <authorList>
            <person name="Banani H."/>
            <person name="Marcet-Houben M."/>
            <person name="Ballester A.R."/>
            <person name="Abbruscato P."/>
            <person name="Gonzalez-Candelas L."/>
            <person name="Gabaldon T."/>
            <person name="Spadaro D."/>
        </authorList>
    </citation>
    <scope>NUCLEOTIDE SEQUENCE [LARGE SCALE GENOMIC DNA]</scope>
    <source>
        <strain evidence="6 7">PG3</strain>
    </source>
</reference>
<dbReference type="InterPro" id="IPR015422">
    <property type="entry name" value="PyrdxlP-dep_Trfase_small"/>
</dbReference>
<organism evidence="6 7">
    <name type="scientific">Penicillium patulum</name>
    <name type="common">Penicillium griseofulvum</name>
    <dbReference type="NCBI Taxonomy" id="5078"/>
    <lineage>
        <taxon>Eukaryota</taxon>
        <taxon>Fungi</taxon>
        <taxon>Dikarya</taxon>
        <taxon>Ascomycota</taxon>
        <taxon>Pezizomycotina</taxon>
        <taxon>Eurotiomycetes</taxon>
        <taxon>Eurotiomycetidae</taxon>
        <taxon>Eurotiales</taxon>
        <taxon>Aspergillaceae</taxon>
        <taxon>Penicillium</taxon>
    </lineage>
</organism>
<dbReference type="Pfam" id="PF00155">
    <property type="entry name" value="Aminotran_1_2"/>
    <property type="match status" value="1"/>
</dbReference>
<evidence type="ECO:0000313" key="6">
    <source>
        <dbReference type="EMBL" id="KXG52111.1"/>
    </source>
</evidence>
<protein>
    <submittedName>
        <fullName evidence="6">Pyridoxal phosphate-dependent transferase, major region, subdomain 2</fullName>
    </submittedName>
</protein>
<accession>A0A135LT60</accession>
<dbReference type="Gene3D" id="3.90.1150.10">
    <property type="entry name" value="Aspartate Aminotransferase, domain 1"/>
    <property type="match status" value="1"/>
</dbReference>
<dbReference type="InterPro" id="IPR004839">
    <property type="entry name" value="Aminotransferase_I/II_large"/>
</dbReference>
<dbReference type="InterPro" id="IPR015421">
    <property type="entry name" value="PyrdxlP-dep_Trfase_major"/>
</dbReference>
<dbReference type="RefSeq" id="XP_040650647.1">
    <property type="nucleotide sequence ID" value="XM_040796109.1"/>
</dbReference>
<evidence type="ECO:0000259" key="5">
    <source>
        <dbReference type="Pfam" id="PF00155"/>
    </source>
</evidence>